<accession>A0AAV4AG44</accession>
<sequence length="286" mass="30604">ASSISISASGIRTFSGALPGTDIGDQVTSPTSTVLRVGNQITGLTSTVLRADNQITGPTSTVLWAGNQPDICSVTGRSLYGRLKLKGSRLEDTSPSGGSGQNEWSSQCMSCFNMAKFCSSDSPLCFQCGHYSSNLVHATGGTGFLIRYNSSNLVHAMADTGFLIRHNSSNLVYATDDTGFLIRHNSSNLVHATADTGFLIRHYSSNLVHARADTGFLIRHNSSNLVHATVGTGFLIRHNSSYLVHATGVLPLSVSDISPNAIVHEITQTCPFFLILFDSFFLPQKN</sequence>
<protein>
    <submittedName>
        <fullName evidence="1">Uncharacterized protein</fullName>
    </submittedName>
</protein>
<keyword evidence="2" id="KW-1185">Reference proteome</keyword>
<dbReference type="EMBL" id="BLXT01003751">
    <property type="protein sequence ID" value="GFO05715.1"/>
    <property type="molecule type" value="Genomic_DNA"/>
</dbReference>
<organism evidence="1 2">
    <name type="scientific">Plakobranchus ocellatus</name>
    <dbReference type="NCBI Taxonomy" id="259542"/>
    <lineage>
        <taxon>Eukaryota</taxon>
        <taxon>Metazoa</taxon>
        <taxon>Spiralia</taxon>
        <taxon>Lophotrochozoa</taxon>
        <taxon>Mollusca</taxon>
        <taxon>Gastropoda</taxon>
        <taxon>Heterobranchia</taxon>
        <taxon>Euthyneura</taxon>
        <taxon>Panpulmonata</taxon>
        <taxon>Sacoglossa</taxon>
        <taxon>Placobranchoidea</taxon>
        <taxon>Plakobranchidae</taxon>
        <taxon>Plakobranchus</taxon>
    </lineage>
</organism>
<feature type="non-terminal residue" evidence="1">
    <location>
        <position position="1"/>
    </location>
</feature>
<evidence type="ECO:0000313" key="1">
    <source>
        <dbReference type="EMBL" id="GFO05715.1"/>
    </source>
</evidence>
<reference evidence="1 2" key="1">
    <citation type="journal article" date="2021" name="Elife">
        <title>Chloroplast acquisition without the gene transfer in kleptoplastic sea slugs, Plakobranchus ocellatus.</title>
        <authorList>
            <person name="Maeda T."/>
            <person name="Takahashi S."/>
            <person name="Yoshida T."/>
            <person name="Shimamura S."/>
            <person name="Takaki Y."/>
            <person name="Nagai Y."/>
            <person name="Toyoda A."/>
            <person name="Suzuki Y."/>
            <person name="Arimoto A."/>
            <person name="Ishii H."/>
            <person name="Satoh N."/>
            <person name="Nishiyama T."/>
            <person name="Hasebe M."/>
            <person name="Maruyama T."/>
            <person name="Minagawa J."/>
            <person name="Obokata J."/>
            <person name="Shigenobu S."/>
        </authorList>
    </citation>
    <scope>NUCLEOTIDE SEQUENCE [LARGE SCALE GENOMIC DNA]</scope>
</reference>
<dbReference type="AlphaFoldDB" id="A0AAV4AG44"/>
<evidence type="ECO:0000313" key="2">
    <source>
        <dbReference type="Proteomes" id="UP000735302"/>
    </source>
</evidence>
<comment type="caution">
    <text evidence="1">The sequence shown here is derived from an EMBL/GenBank/DDBJ whole genome shotgun (WGS) entry which is preliminary data.</text>
</comment>
<proteinExistence type="predicted"/>
<gene>
    <name evidence="1" type="ORF">PoB_003222000</name>
</gene>
<name>A0AAV4AG44_9GAST</name>
<dbReference type="Proteomes" id="UP000735302">
    <property type="component" value="Unassembled WGS sequence"/>
</dbReference>